<proteinExistence type="predicted"/>
<feature type="compositionally biased region" description="Polar residues" evidence="1">
    <location>
        <begin position="1"/>
        <end position="15"/>
    </location>
</feature>
<evidence type="ECO:0000256" key="2">
    <source>
        <dbReference type="SAM" id="Phobius"/>
    </source>
</evidence>
<feature type="region of interest" description="Disordered" evidence="1">
    <location>
        <begin position="1"/>
        <end position="27"/>
    </location>
</feature>
<protein>
    <submittedName>
        <fullName evidence="3">Uncharacterized protein</fullName>
    </submittedName>
</protein>
<sequence>MAQPNPSGSIQTDRGSQFEEKGKKGDLLKKSSPKCLLLRDSIVTLHCFERDLSRIRTFTGSRKKISSITSFGSDDGAITGFSFLLLLFLLFLFPSDEATTTRFSAASIFDNATLC</sequence>
<name>A0ABQ8CIV7_BRANA</name>
<feature type="transmembrane region" description="Helical" evidence="2">
    <location>
        <begin position="76"/>
        <end position="93"/>
    </location>
</feature>
<comment type="caution">
    <text evidence="3">The sequence shown here is derived from an EMBL/GenBank/DDBJ whole genome shotgun (WGS) entry which is preliminary data.</text>
</comment>
<accession>A0ABQ8CIV7</accession>
<dbReference type="EMBL" id="JAGKQM010000008">
    <property type="protein sequence ID" value="KAH0916478.1"/>
    <property type="molecule type" value="Genomic_DNA"/>
</dbReference>
<organism evidence="3 4">
    <name type="scientific">Brassica napus</name>
    <name type="common">Rape</name>
    <dbReference type="NCBI Taxonomy" id="3708"/>
    <lineage>
        <taxon>Eukaryota</taxon>
        <taxon>Viridiplantae</taxon>
        <taxon>Streptophyta</taxon>
        <taxon>Embryophyta</taxon>
        <taxon>Tracheophyta</taxon>
        <taxon>Spermatophyta</taxon>
        <taxon>Magnoliopsida</taxon>
        <taxon>eudicotyledons</taxon>
        <taxon>Gunneridae</taxon>
        <taxon>Pentapetalae</taxon>
        <taxon>rosids</taxon>
        <taxon>malvids</taxon>
        <taxon>Brassicales</taxon>
        <taxon>Brassicaceae</taxon>
        <taxon>Brassiceae</taxon>
        <taxon>Brassica</taxon>
    </lineage>
</organism>
<keyword evidence="4" id="KW-1185">Reference proteome</keyword>
<keyword evidence="2" id="KW-1133">Transmembrane helix</keyword>
<feature type="compositionally biased region" description="Basic and acidic residues" evidence="1">
    <location>
        <begin position="16"/>
        <end position="27"/>
    </location>
</feature>
<keyword evidence="2" id="KW-0472">Membrane</keyword>
<evidence type="ECO:0000256" key="1">
    <source>
        <dbReference type="SAM" id="MobiDB-lite"/>
    </source>
</evidence>
<reference evidence="3 4" key="1">
    <citation type="submission" date="2021-05" db="EMBL/GenBank/DDBJ databases">
        <title>Genome Assembly of Synthetic Allotetraploid Brassica napus Reveals Homoeologous Exchanges between Subgenomes.</title>
        <authorList>
            <person name="Davis J.T."/>
        </authorList>
    </citation>
    <scope>NUCLEOTIDE SEQUENCE [LARGE SCALE GENOMIC DNA]</scope>
    <source>
        <strain evidence="4">cv. Da-Ae</strain>
        <tissue evidence="3">Seedling</tissue>
    </source>
</reference>
<dbReference type="Proteomes" id="UP000824890">
    <property type="component" value="Unassembled WGS sequence"/>
</dbReference>
<evidence type="ECO:0000313" key="4">
    <source>
        <dbReference type="Proteomes" id="UP000824890"/>
    </source>
</evidence>
<evidence type="ECO:0000313" key="3">
    <source>
        <dbReference type="EMBL" id="KAH0916478.1"/>
    </source>
</evidence>
<keyword evidence="2" id="KW-0812">Transmembrane</keyword>
<gene>
    <name evidence="3" type="ORF">HID58_030924</name>
</gene>